<feature type="compositionally biased region" description="Basic and acidic residues" evidence="9">
    <location>
        <begin position="1845"/>
        <end position="1855"/>
    </location>
</feature>
<feature type="compositionally biased region" description="Low complexity" evidence="9">
    <location>
        <begin position="1265"/>
        <end position="1281"/>
    </location>
</feature>
<dbReference type="PRINTS" id="PR01217">
    <property type="entry name" value="PRICHEXTENSN"/>
</dbReference>
<feature type="coiled-coil region" evidence="8">
    <location>
        <begin position="1503"/>
        <end position="1537"/>
    </location>
</feature>
<feature type="compositionally biased region" description="Low complexity" evidence="9">
    <location>
        <begin position="1431"/>
        <end position="1450"/>
    </location>
</feature>
<name>A0AAV2YTQ1_9STRA</name>
<dbReference type="InterPro" id="IPR039462">
    <property type="entry name" value="Nup159/Nup146_N"/>
</dbReference>
<feature type="region of interest" description="Disordered" evidence="9">
    <location>
        <begin position="533"/>
        <end position="554"/>
    </location>
</feature>
<feature type="region of interest" description="Disordered" evidence="9">
    <location>
        <begin position="1749"/>
        <end position="1768"/>
    </location>
</feature>
<feature type="compositionally biased region" description="Low complexity" evidence="9">
    <location>
        <begin position="2189"/>
        <end position="2211"/>
    </location>
</feature>
<dbReference type="Gene3D" id="1.10.238.10">
    <property type="entry name" value="EF-hand"/>
    <property type="match status" value="1"/>
</dbReference>
<feature type="compositionally biased region" description="Low complexity" evidence="9">
    <location>
        <begin position="1717"/>
        <end position="1732"/>
    </location>
</feature>
<dbReference type="Gene3D" id="2.130.10.10">
    <property type="entry name" value="YVTN repeat-like/Quinoprotein amine dehydrogenase"/>
    <property type="match status" value="1"/>
</dbReference>
<evidence type="ECO:0000259" key="10">
    <source>
        <dbReference type="PROSITE" id="PS50199"/>
    </source>
</evidence>
<dbReference type="Gene3D" id="4.10.1060.10">
    <property type="entry name" value="Zinc finger, RanBP2-type"/>
    <property type="match status" value="2"/>
</dbReference>
<keyword evidence="6" id="KW-0539">Nucleus</keyword>
<protein>
    <recommendedName>
        <fullName evidence="10">RanBP2-type domain-containing protein</fullName>
    </recommendedName>
</protein>
<feature type="compositionally biased region" description="Acidic residues" evidence="9">
    <location>
        <begin position="749"/>
        <end position="769"/>
    </location>
</feature>
<dbReference type="InterPro" id="IPR001876">
    <property type="entry name" value="Znf_RanBP2"/>
</dbReference>
<proteinExistence type="predicted"/>
<dbReference type="GO" id="GO:0005634">
    <property type="term" value="C:nucleus"/>
    <property type="evidence" value="ECO:0007669"/>
    <property type="project" value="UniProtKB-SubCell"/>
</dbReference>
<evidence type="ECO:0000313" key="11">
    <source>
        <dbReference type="EMBL" id="DAZ96744.1"/>
    </source>
</evidence>
<feature type="region of interest" description="Disordered" evidence="9">
    <location>
        <begin position="1833"/>
        <end position="1897"/>
    </location>
</feature>
<keyword evidence="5" id="KW-0862">Zinc</keyword>
<keyword evidence="8" id="KW-0175">Coiled coil</keyword>
<feature type="compositionally biased region" description="Acidic residues" evidence="9">
    <location>
        <begin position="444"/>
        <end position="461"/>
    </location>
</feature>
<feature type="domain" description="RanBP2-type" evidence="10">
    <location>
        <begin position="561"/>
        <end position="591"/>
    </location>
</feature>
<feature type="compositionally biased region" description="Polar residues" evidence="9">
    <location>
        <begin position="1394"/>
        <end position="1410"/>
    </location>
</feature>
<evidence type="ECO:0000256" key="9">
    <source>
        <dbReference type="SAM" id="MobiDB-lite"/>
    </source>
</evidence>
<gene>
    <name evidence="11" type="ORF">N0F65_012321</name>
</gene>
<dbReference type="EMBL" id="DAKRPA010000157">
    <property type="protein sequence ID" value="DAZ96744.1"/>
    <property type="molecule type" value="Genomic_DNA"/>
</dbReference>
<dbReference type="PANTHER" id="PTHR39666:SF1">
    <property type="entry name" value="NUCLEAR PORE COMPLEX NUP2_50_61 DOMAIN-CONTAINING PROTEIN"/>
    <property type="match status" value="1"/>
</dbReference>
<dbReference type="GO" id="GO:0008270">
    <property type="term" value="F:zinc ion binding"/>
    <property type="evidence" value="ECO:0007669"/>
    <property type="project" value="UniProtKB-KW"/>
</dbReference>
<evidence type="ECO:0000256" key="5">
    <source>
        <dbReference type="ARBA" id="ARBA00022833"/>
    </source>
</evidence>
<dbReference type="PANTHER" id="PTHR39666">
    <property type="entry name" value="RANBP2-TYPE DOMAIN-CONTAINING PROTEIN"/>
    <property type="match status" value="1"/>
</dbReference>
<evidence type="ECO:0000256" key="1">
    <source>
        <dbReference type="ARBA" id="ARBA00004123"/>
    </source>
</evidence>
<feature type="compositionally biased region" description="Acidic residues" evidence="9">
    <location>
        <begin position="533"/>
        <end position="543"/>
    </location>
</feature>
<keyword evidence="3" id="KW-0479">Metal-binding</keyword>
<feature type="region of interest" description="Disordered" evidence="9">
    <location>
        <begin position="656"/>
        <end position="781"/>
    </location>
</feature>
<comment type="subcellular location">
    <subcellularLocation>
        <location evidence="1">Nucleus</location>
    </subcellularLocation>
</comment>
<feature type="compositionally biased region" description="Acidic residues" evidence="9">
    <location>
        <begin position="841"/>
        <end position="850"/>
    </location>
</feature>
<reference evidence="11" key="1">
    <citation type="submission" date="2022-11" db="EMBL/GenBank/DDBJ databases">
        <authorList>
            <person name="Morgan W.R."/>
            <person name="Tartar A."/>
        </authorList>
    </citation>
    <scope>NUCLEOTIDE SEQUENCE</scope>
    <source>
        <strain evidence="11">ARSEF 373</strain>
    </source>
</reference>
<dbReference type="Pfam" id="PF16755">
    <property type="entry name" value="Beta-prop_NUP159_NUP214"/>
    <property type="match status" value="1"/>
</dbReference>
<feature type="region of interest" description="Disordered" evidence="9">
    <location>
        <begin position="413"/>
        <end position="469"/>
    </location>
</feature>
<reference evidence="11" key="2">
    <citation type="journal article" date="2023" name="Microbiol Resour">
        <title>Decontamination and Annotation of the Draft Genome Sequence of the Oomycete Lagenidium giganteum ARSEF 373.</title>
        <authorList>
            <person name="Morgan W.R."/>
            <person name="Tartar A."/>
        </authorList>
    </citation>
    <scope>NUCLEOTIDE SEQUENCE</scope>
    <source>
        <strain evidence="11">ARSEF 373</strain>
    </source>
</reference>
<organism evidence="11 12">
    <name type="scientific">Lagenidium giganteum</name>
    <dbReference type="NCBI Taxonomy" id="4803"/>
    <lineage>
        <taxon>Eukaryota</taxon>
        <taxon>Sar</taxon>
        <taxon>Stramenopiles</taxon>
        <taxon>Oomycota</taxon>
        <taxon>Peronosporomycetes</taxon>
        <taxon>Pythiales</taxon>
        <taxon>Pythiaceae</taxon>
    </lineage>
</organism>
<evidence type="ECO:0000256" key="8">
    <source>
        <dbReference type="SAM" id="Coils"/>
    </source>
</evidence>
<feature type="compositionally biased region" description="Low complexity" evidence="9">
    <location>
        <begin position="722"/>
        <end position="732"/>
    </location>
</feature>
<feature type="compositionally biased region" description="Basic and acidic residues" evidence="9">
    <location>
        <begin position="770"/>
        <end position="781"/>
    </location>
</feature>
<feature type="region of interest" description="Disordered" evidence="9">
    <location>
        <begin position="2131"/>
        <end position="2226"/>
    </location>
</feature>
<dbReference type="Proteomes" id="UP001146120">
    <property type="component" value="Unassembled WGS sequence"/>
</dbReference>
<feature type="compositionally biased region" description="Low complexity" evidence="9">
    <location>
        <begin position="663"/>
        <end position="677"/>
    </location>
</feature>
<feature type="compositionally biased region" description="Low complexity" evidence="9">
    <location>
        <begin position="1874"/>
        <end position="1893"/>
    </location>
</feature>
<feature type="compositionally biased region" description="Low complexity" evidence="9">
    <location>
        <begin position="1040"/>
        <end position="1054"/>
    </location>
</feature>
<dbReference type="SUPFAM" id="SSF47473">
    <property type="entry name" value="EF-hand"/>
    <property type="match status" value="1"/>
</dbReference>
<feature type="compositionally biased region" description="Polar residues" evidence="9">
    <location>
        <begin position="1856"/>
        <end position="1865"/>
    </location>
</feature>
<feature type="region of interest" description="Disordered" evidence="9">
    <location>
        <begin position="841"/>
        <end position="861"/>
    </location>
</feature>
<evidence type="ECO:0000256" key="3">
    <source>
        <dbReference type="ARBA" id="ARBA00022723"/>
    </source>
</evidence>
<evidence type="ECO:0000256" key="7">
    <source>
        <dbReference type="PROSITE-ProRule" id="PRU00322"/>
    </source>
</evidence>
<evidence type="ECO:0000256" key="2">
    <source>
        <dbReference type="ARBA" id="ARBA00022448"/>
    </source>
</evidence>
<dbReference type="SMART" id="SM00547">
    <property type="entry name" value="ZnF_RBZ"/>
    <property type="match status" value="2"/>
</dbReference>
<comment type="caution">
    <text evidence="11">The sequence shown here is derived from an EMBL/GenBank/DDBJ whole genome shotgun (WGS) entry which is preliminary data.</text>
</comment>
<evidence type="ECO:0000313" key="12">
    <source>
        <dbReference type="Proteomes" id="UP001146120"/>
    </source>
</evidence>
<feature type="compositionally biased region" description="Low complexity" evidence="9">
    <location>
        <begin position="970"/>
        <end position="1002"/>
    </location>
</feature>
<feature type="compositionally biased region" description="Polar residues" evidence="9">
    <location>
        <begin position="2134"/>
        <end position="2173"/>
    </location>
</feature>
<feature type="region of interest" description="Disordered" evidence="9">
    <location>
        <begin position="1711"/>
        <end position="1742"/>
    </location>
</feature>
<feature type="region of interest" description="Disordered" evidence="9">
    <location>
        <begin position="1774"/>
        <end position="1796"/>
    </location>
</feature>
<feature type="compositionally biased region" description="Polar residues" evidence="9">
    <location>
        <begin position="1302"/>
        <end position="1331"/>
    </location>
</feature>
<feature type="region of interest" description="Disordered" evidence="9">
    <location>
        <begin position="1981"/>
        <end position="2085"/>
    </location>
</feature>
<keyword evidence="2" id="KW-0813">Transport</keyword>
<dbReference type="SUPFAM" id="SSF117289">
    <property type="entry name" value="Nucleoporin domain"/>
    <property type="match status" value="1"/>
</dbReference>
<keyword evidence="4 7" id="KW-0863">Zinc-finger</keyword>
<feature type="region of interest" description="Disordered" evidence="9">
    <location>
        <begin position="941"/>
        <end position="1287"/>
    </location>
</feature>
<evidence type="ECO:0000256" key="4">
    <source>
        <dbReference type="ARBA" id="ARBA00022771"/>
    </source>
</evidence>
<feature type="compositionally biased region" description="Polar residues" evidence="9">
    <location>
        <begin position="1749"/>
        <end position="1763"/>
    </location>
</feature>
<dbReference type="InterPro" id="IPR011992">
    <property type="entry name" value="EF-hand-dom_pair"/>
</dbReference>
<keyword evidence="12" id="KW-1185">Reference proteome</keyword>
<feature type="compositionally biased region" description="Low complexity" evidence="9">
    <location>
        <begin position="2057"/>
        <end position="2084"/>
    </location>
</feature>
<feature type="region of interest" description="Disordered" evidence="9">
    <location>
        <begin position="1300"/>
        <end position="1452"/>
    </location>
</feature>
<dbReference type="InterPro" id="IPR015943">
    <property type="entry name" value="WD40/YVTN_repeat-like_dom_sf"/>
</dbReference>
<sequence>MDEVEAEHVRFLDAGRLKLSYTSPLTTECFATTKTTKFQLLERGNKYGVSFLAADQGFVVQTSEKLETACVEYVKRRQEAIDHNFNPQHTEVKALAPEKSVGLGTPAHVLALSLDELHLCVAYGSSVALYEVAELLASDEPTAYYTFTDMEAEQIAWSAHEVGNELQFAVLTHDKQVLICNTSGKQRPVRQTATAASVCWSPNGEFFAVGTVEATVDIFGQKSLECERSLKRPDCCDEEFEAHHVNWAEEDLILVGYKKYADEETTAQACLFEAGEVVELEEVVAFYDVENRQHQFYSVFLPEWRMFFVACSLSADIELLVANEESGEWQVWKPSEKYQARLPMNANDEESYPLGMKLSLNSTQDQTTEDKKFPPSPILACVTTEGLLINLAFVDMTVDQLIDWIQPPLPFEATPTRSREAPAEFPPLSIGAEPLSDGGVENVPAEEDSDDDIEAEMEEERETARSVFDQLDTQQQGYLEVGRFAELIEAMGTTYCEEEHSKYAKKLANGTGKVEKATFVEWYVDWVFGDDDSVDESTEEEDASAGSPKPTPNLSDMFRMKEGTWRCEVCCVQNPDPNAAACASCETPNPNAKPSTKVVPAATSAPGFTFQAPSTSSTPPFTFSFDGKPSSTTPSGAPSFTFKAAAKSDTSITPSPTGGFVFGSQSSTHASSTTGSGFQFDFQPPSAEAKTESTGGGFQFTSGNAFKAAEPFTGGIPFGAPSTAANDAASASESKESKEDTADQYGQNDENEFAPSDGDDTDDDEERREEEEKAKNAFKKVAESGENFMSVNKFEKLFNALGSVYCEEEHGQVAAKLEKDGKVFQDDFIRWYLDWLFADDEDESDDEDEDKQPPKAPEPLMKSKEEIAAAMAKWKPAEGSWKCSVCMVQNTDPNAAACSACETANPNAPAEAKASSSSPAAAGSISSAGFVFPGAASGFGFGASSAAKPATDSAKSGGFNFSSTPSSIKPPGTFSFSFSSMPSSTSPKSSPSKPASTTVKPPTSAPAYPPDTSAKPKPPSFGGYPPDTSAKPKPPSLTESAAAKPPTSAPAKATGGYPPDTSAKPTPPSFGGYPPDTSAKPKPPSFGGYPPDTSAKPKPPSFGGYPPDTSAKPKPPSFGGYPPDTSAKPKPPSFGGYPPDTSAKPKPPSLTESAPAKPPTSAPAKSPGGYPPDTSAKPTPPSFGGYPPDTSAKPKPPSFGGYPPDTSAKPKPPSFGGYPPDTSAKPKPPSFGGYPPDTSAKPKPPSFGGYPPDTSAKAAPPSFGTASSDSAAKSTSAAAPKSDAESKTFSFGSFGSAMFGANKTSSESSATKPNSSFSFPSLSKTTESGRPTSLFGGKSESSKSDAAASSPFGVVPKGDLKTSFTFKTPPPTSDGKSAAEPSGVGAKPAGAFSFGSTASKDSSDSPNVETKLTFGQPVPASFAVKSDSKSTLPPTTDKTKATPASPAKLPVEVPFKQPESTKLATPETALVGQLWKLIVEFDRAVKRVNHNASHLQTKDEKFVTRFESSLAKLEKEVSALSADIRSLDESRDQIEKDVLFVIGSDGDIHEQLEYSREIFVSFKDENLKKTLEEQPLDQRSEETKVTVKKKMKEIERASAELEKHLSGLHVGIGAPASVTTPAQLFRVLKQTYDNSKLQYNKACQLSDMMDKLTLRNEKRSQRQPGAACMLDGDAVASSSVDMTEVITESDRRSSEVRRQFLSLCKNSITPRDVFSGQRRQTSATTTPSPSQQKNAISRLMPRTQVTVASPISSVKSGNHSVSFKGTPVKSGSKLFTLPEESTNDDKKATKSQTAVGLAPQRPSIAMFGKSTIETPRAESTSASLSDAKAKAPAKSTGFSFAMPKDTTKPDAKKDQPGNSLFVATNSLEPKPKAKAPASTAPAPAPLKPTTEAASSAPKCDYKAKLTKFYEEFNASKLSSVDKTLEDFKGREEALFTRLFSKYLPESTDEDVKKYLAGGPVPKKSAASIVPAATLTADDKKGSAFSFSKPATPAEESKKTDKSPFGTISAFGGSAGMFGKPAESKTTSTFGSSAKPAETKPTSAVGAASKPDEAQPTSAFGAPAKSAFSFPSSTATPAPQTGSATNADYRKRLVEFYQKHNPAKLSEVDATLAKYKGKEDKLFHNLAVKYKTGEAGTTTAPPSGSLFTSSPKPNPSASPFGNPSSFASIGSPAQQKPAGTASAFGAANPGASPFGTSAFGGSPSSAPSTSTGFGFGNPSSTPAFGSTGATAGNTSAFGGFQQNAPAAPAFGAPSAFGTAAGGFGAATGTENHRERLVKFYQQFNPDKLKDVDSTLEKYKGNEQRLFAMLEQKYLKKPAAPAAGGIGGASAFGGGFGATAPLGNAAPAFGSASALGGTSAPAFGSSSALGSTAAPFGTPSRLGGASGGFGAFSSPAPAAGASTPGTGFGAFSSQGASFGSAAPSGGSGFGSFGGAAAGGFGQPSAFGSSSFTQMR</sequence>
<dbReference type="PROSITE" id="PS50199">
    <property type="entry name" value="ZF_RANBP2_2"/>
    <property type="match status" value="1"/>
</dbReference>
<accession>A0AAV2YTQ1</accession>
<feature type="compositionally biased region" description="Polar residues" evidence="9">
    <location>
        <begin position="2216"/>
        <end position="2226"/>
    </location>
</feature>
<evidence type="ECO:0000256" key="6">
    <source>
        <dbReference type="ARBA" id="ARBA00023242"/>
    </source>
</evidence>